<dbReference type="Gene3D" id="3.30.420.10">
    <property type="entry name" value="Ribonuclease H-like superfamily/Ribonuclease H"/>
    <property type="match status" value="1"/>
</dbReference>
<keyword evidence="1" id="KW-0233">DNA recombination</keyword>
<protein>
    <submittedName>
        <fullName evidence="8">IS30 family transposase</fullName>
    </submittedName>
</protein>
<organism evidence="8 11">
    <name type="scientific">Nocardioides zeae</name>
    <dbReference type="NCBI Taxonomy" id="1457234"/>
    <lineage>
        <taxon>Bacteria</taxon>
        <taxon>Bacillati</taxon>
        <taxon>Actinomycetota</taxon>
        <taxon>Actinomycetes</taxon>
        <taxon>Propionibacteriales</taxon>
        <taxon>Nocardioidaceae</taxon>
        <taxon>Nocardioides</taxon>
    </lineage>
</organism>
<dbReference type="EMBL" id="JAUTAN010000001">
    <property type="protein sequence ID" value="MDQ1106432.1"/>
    <property type="molecule type" value="Genomic_DNA"/>
</dbReference>
<evidence type="ECO:0000259" key="3">
    <source>
        <dbReference type="PROSITE" id="PS50994"/>
    </source>
</evidence>
<sequence length="377" mass="41572">MRLRKGRHGGVVGAHPPPLDGDWVDEHGRLSQAGRALIQIRRSEGRCPARIAAELGVHRSTVGRELARNTRLGRYHAAAAQVMTEQRRPRPRPSKLAVRADTGVDAGVDAGVDGGAGEVLRAAVLVRLNNRFSPVQVSQDLRRCYPGRDDMQVSHETIYQALYVQGKGSLREELKVEKALRSGRTSRRPRSALPPRSNRSWIGAEAHISHRPPEAADRAVPGHWEGDLVIGAGGRSALITLVERSTRYALIRRLPLTHDATTVAAALVTMMTNLPESLRRSLTWDQGSEMAAHTTFTLATGCPVYFADPHSPWQRGTNENTNGLVRDIHPKGTDFNHVSDADITETERLLNIRPRQTLNWDTPADRLQQLLNVAPTT</sequence>
<dbReference type="GO" id="GO:0032196">
    <property type="term" value="P:transposition"/>
    <property type="evidence" value="ECO:0007669"/>
    <property type="project" value="TreeGrafter"/>
</dbReference>
<dbReference type="PANTHER" id="PTHR10948">
    <property type="entry name" value="TRANSPOSASE"/>
    <property type="match status" value="1"/>
</dbReference>
<dbReference type="InterPro" id="IPR012337">
    <property type="entry name" value="RNaseH-like_sf"/>
</dbReference>
<dbReference type="PROSITE" id="PS50994">
    <property type="entry name" value="INTEGRASE"/>
    <property type="match status" value="1"/>
</dbReference>
<dbReference type="InterPro" id="IPR053392">
    <property type="entry name" value="Transposase_IS30-like"/>
</dbReference>
<feature type="region of interest" description="Disordered" evidence="2">
    <location>
        <begin position="179"/>
        <end position="201"/>
    </location>
</feature>
<evidence type="ECO:0000313" key="4">
    <source>
        <dbReference type="EMBL" id="MDQ1103356.1"/>
    </source>
</evidence>
<dbReference type="AlphaFoldDB" id="A0AAJ1X2C4"/>
<evidence type="ECO:0000313" key="8">
    <source>
        <dbReference type="EMBL" id="MDQ1105124.1"/>
    </source>
</evidence>
<dbReference type="EMBL" id="JAUTAN010000001">
    <property type="protein sequence ID" value="MDQ1103356.1"/>
    <property type="molecule type" value="Genomic_DNA"/>
</dbReference>
<dbReference type="InterPro" id="IPR036397">
    <property type="entry name" value="RNaseH_sf"/>
</dbReference>
<dbReference type="NCBIfam" id="NF033563">
    <property type="entry name" value="transpos_IS30"/>
    <property type="match status" value="1"/>
</dbReference>
<name>A0AAJ1X2C4_9ACTN</name>
<reference evidence="8" key="1">
    <citation type="submission" date="2023-07" db="EMBL/GenBank/DDBJ databases">
        <title>Functional and genomic diversity of the sorghum phyllosphere microbiome.</title>
        <authorList>
            <person name="Shade A."/>
        </authorList>
    </citation>
    <scope>NUCLEOTIDE SEQUENCE</scope>
    <source>
        <strain evidence="8">SORGH_AS_1067</strain>
    </source>
</reference>
<evidence type="ECO:0000313" key="5">
    <source>
        <dbReference type="EMBL" id="MDQ1103498.1"/>
    </source>
</evidence>
<dbReference type="SUPFAM" id="SSF53098">
    <property type="entry name" value="Ribonuclease H-like"/>
    <property type="match status" value="1"/>
</dbReference>
<dbReference type="PANTHER" id="PTHR10948:SF23">
    <property type="entry name" value="TRANSPOSASE INSI FOR INSERTION SEQUENCE ELEMENT IS30A-RELATED"/>
    <property type="match status" value="1"/>
</dbReference>
<proteinExistence type="predicted"/>
<dbReference type="GO" id="GO:0005829">
    <property type="term" value="C:cytosol"/>
    <property type="evidence" value="ECO:0007669"/>
    <property type="project" value="TreeGrafter"/>
</dbReference>
<dbReference type="InterPro" id="IPR051917">
    <property type="entry name" value="Transposase-Integrase"/>
</dbReference>
<gene>
    <name evidence="4" type="ORF">QE405_000640</name>
    <name evidence="5" type="ORF">QE405_000782</name>
    <name evidence="6" type="ORF">QE405_001736</name>
    <name evidence="7" type="ORF">QE405_002377</name>
    <name evidence="8" type="ORF">QE405_002408</name>
    <name evidence="9" type="ORF">QE405_003716</name>
    <name evidence="10" type="ORF">QE405_004064</name>
</gene>
<dbReference type="GO" id="GO:0004803">
    <property type="term" value="F:transposase activity"/>
    <property type="evidence" value="ECO:0007669"/>
    <property type="project" value="TreeGrafter"/>
</dbReference>
<dbReference type="InterPro" id="IPR025246">
    <property type="entry name" value="IS30-like_HTH"/>
</dbReference>
<evidence type="ECO:0000313" key="10">
    <source>
        <dbReference type="EMBL" id="MDQ1106780.1"/>
    </source>
</evidence>
<feature type="compositionally biased region" description="Low complexity" evidence="2">
    <location>
        <begin position="191"/>
        <end position="200"/>
    </location>
</feature>
<dbReference type="EMBL" id="JAUTAN010000001">
    <property type="protein sequence ID" value="MDQ1106780.1"/>
    <property type="molecule type" value="Genomic_DNA"/>
</dbReference>
<evidence type="ECO:0000313" key="6">
    <source>
        <dbReference type="EMBL" id="MDQ1104452.1"/>
    </source>
</evidence>
<evidence type="ECO:0000256" key="1">
    <source>
        <dbReference type="ARBA" id="ARBA00023172"/>
    </source>
</evidence>
<evidence type="ECO:0000313" key="7">
    <source>
        <dbReference type="EMBL" id="MDQ1105093.1"/>
    </source>
</evidence>
<evidence type="ECO:0000313" key="9">
    <source>
        <dbReference type="EMBL" id="MDQ1106432.1"/>
    </source>
</evidence>
<dbReference type="EMBL" id="JAUTAN010000001">
    <property type="protein sequence ID" value="MDQ1104452.1"/>
    <property type="molecule type" value="Genomic_DNA"/>
</dbReference>
<dbReference type="Pfam" id="PF13936">
    <property type="entry name" value="HTH_38"/>
    <property type="match status" value="1"/>
</dbReference>
<dbReference type="EMBL" id="JAUTAN010000001">
    <property type="protein sequence ID" value="MDQ1103498.1"/>
    <property type="molecule type" value="Genomic_DNA"/>
</dbReference>
<dbReference type="InterPro" id="IPR001584">
    <property type="entry name" value="Integrase_cat-core"/>
</dbReference>
<dbReference type="RefSeq" id="WP_307198779.1">
    <property type="nucleotide sequence ID" value="NZ_JAUTAN010000001.1"/>
</dbReference>
<dbReference type="GO" id="GO:0003676">
    <property type="term" value="F:nucleic acid binding"/>
    <property type="evidence" value="ECO:0007669"/>
    <property type="project" value="InterPro"/>
</dbReference>
<feature type="domain" description="Integrase catalytic" evidence="3">
    <location>
        <begin position="208"/>
        <end position="371"/>
    </location>
</feature>
<dbReference type="Pfam" id="PF00665">
    <property type="entry name" value="rve"/>
    <property type="match status" value="1"/>
</dbReference>
<dbReference type="GO" id="GO:0006310">
    <property type="term" value="P:DNA recombination"/>
    <property type="evidence" value="ECO:0007669"/>
    <property type="project" value="UniProtKB-KW"/>
</dbReference>
<dbReference type="Proteomes" id="UP001239215">
    <property type="component" value="Unassembled WGS sequence"/>
</dbReference>
<comment type="caution">
    <text evidence="8">The sequence shown here is derived from an EMBL/GenBank/DDBJ whole genome shotgun (WGS) entry which is preliminary data.</text>
</comment>
<evidence type="ECO:0000256" key="2">
    <source>
        <dbReference type="SAM" id="MobiDB-lite"/>
    </source>
</evidence>
<dbReference type="EMBL" id="JAUTAN010000001">
    <property type="protein sequence ID" value="MDQ1105093.1"/>
    <property type="molecule type" value="Genomic_DNA"/>
</dbReference>
<dbReference type="EMBL" id="JAUTAN010000001">
    <property type="protein sequence ID" value="MDQ1105124.1"/>
    <property type="molecule type" value="Genomic_DNA"/>
</dbReference>
<evidence type="ECO:0000313" key="11">
    <source>
        <dbReference type="Proteomes" id="UP001239215"/>
    </source>
</evidence>
<accession>A0AAJ1X2C4</accession>
<feature type="region of interest" description="Disordered" evidence="2">
    <location>
        <begin position="1"/>
        <end position="20"/>
    </location>
</feature>
<dbReference type="GO" id="GO:0015074">
    <property type="term" value="P:DNA integration"/>
    <property type="evidence" value="ECO:0007669"/>
    <property type="project" value="InterPro"/>
</dbReference>